<comment type="similarity">
    <text evidence="1">Belongs to the 4-hydroxybenzoyl-CoA thioesterase family.</text>
</comment>
<dbReference type="GO" id="GO:0047617">
    <property type="term" value="F:fatty acyl-CoA hydrolase activity"/>
    <property type="evidence" value="ECO:0007669"/>
    <property type="project" value="TreeGrafter"/>
</dbReference>
<reference evidence="3 4" key="1">
    <citation type="submission" date="2020-12" db="EMBL/GenBank/DDBJ databases">
        <title>WGS of Thermoactinomyces spp.</title>
        <authorList>
            <person name="Cheng K."/>
        </authorList>
    </citation>
    <scope>NUCLEOTIDE SEQUENCE [LARGE SCALE GENOMIC DNA]</scope>
    <source>
        <strain evidence="4">CICC 10671\DSM 43846</strain>
    </source>
</reference>
<proteinExistence type="inferred from homology"/>
<dbReference type="InterPro" id="IPR050563">
    <property type="entry name" value="4-hydroxybenzoyl-CoA_TE"/>
</dbReference>
<dbReference type="Gene3D" id="3.10.129.10">
    <property type="entry name" value="Hotdog Thioesterase"/>
    <property type="match status" value="1"/>
</dbReference>
<dbReference type="CDD" id="cd00586">
    <property type="entry name" value="4HBT"/>
    <property type="match status" value="1"/>
</dbReference>
<dbReference type="PANTHER" id="PTHR31793">
    <property type="entry name" value="4-HYDROXYBENZOYL-COA THIOESTERASE FAMILY MEMBER"/>
    <property type="match status" value="1"/>
</dbReference>
<organism evidence="3 4">
    <name type="scientific">Thermoactinomyces intermedius</name>
    <dbReference type="NCBI Taxonomy" id="2024"/>
    <lineage>
        <taxon>Bacteria</taxon>
        <taxon>Bacillati</taxon>
        <taxon>Bacillota</taxon>
        <taxon>Bacilli</taxon>
        <taxon>Bacillales</taxon>
        <taxon>Thermoactinomycetaceae</taxon>
        <taxon>Thermoactinomyces</taxon>
    </lineage>
</organism>
<dbReference type="PIRSF" id="PIRSF003230">
    <property type="entry name" value="YbgC"/>
    <property type="match status" value="1"/>
</dbReference>
<dbReference type="InterPro" id="IPR008272">
    <property type="entry name" value="HB-CoA_thioesterase_AS"/>
</dbReference>
<dbReference type="InterPro" id="IPR006684">
    <property type="entry name" value="YbgC/YbaW"/>
</dbReference>
<dbReference type="NCBIfam" id="TIGR00051">
    <property type="entry name" value="YbgC/FadM family acyl-CoA thioesterase"/>
    <property type="match status" value="1"/>
</dbReference>
<dbReference type="InterPro" id="IPR029069">
    <property type="entry name" value="HotDog_dom_sf"/>
</dbReference>
<dbReference type="SUPFAM" id="SSF54637">
    <property type="entry name" value="Thioesterase/thiol ester dehydrase-isomerase"/>
    <property type="match status" value="1"/>
</dbReference>
<dbReference type="AlphaFoldDB" id="A0A8I1DEC7"/>
<sequence>MMKKTSETKLRVRYQETDQMGVVYHANYLVWFESGRTEFMREHGFSYKKLEEKGILLPVVDIHCKYLYSAKYDDLVVVRTSIKDWNKWKIIFSYEVLNHETGQCLAKGESSHLWVDRDMKRVNLKKAVPELYDWFIRFTGEGK</sequence>
<evidence type="ECO:0000313" key="4">
    <source>
        <dbReference type="Proteomes" id="UP000633619"/>
    </source>
</evidence>
<evidence type="ECO:0000256" key="2">
    <source>
        <dbReference type="ARBA" id="ARBA00022801"/>
    </source>
</evidence>
<dbReference type="PROSITE" id="PS01328">
    <property type="entry name" value="4HBCOA_THIOESTERASE"/>
    <property type="match status" value="1"/>
</dbReference>
<dbReference type="RefSeq" id="WP_198054046.1">
    <property type="nucleotide sequence ID" value="NZ_JACEIR010000008.1"/>
</dbReference>
<protein>
    <submittedName>
        <fullName evidence="3">Acyl-CoA thioesterase</fullName>
    </submittedName>
</protein>
<accession>A0A8I1DEC7</accession>
<dbReference type="Pfam" id="PF13279">
    <property type="entry name" value="4HBT_2"/>
    <property type="match status" value="1"/>
</dbReference>
<name>A0A8I1DEC7_THEIN</name>
<evidence type="ECO:0000256" key="1">
    <source>
        <dbReference type="ARBA" id="ARBA00005953"/>
    </source>
</evidence>
<dbReference type="EMBL" id="JAECVW010000002">
    <property type="protein sequence ID" value="MBH8594807.1"/>
    <property type="molecule type" value="Genomic_DNA"/>
</dbReference>
<comment type="caution">
    <text evidence="3">The sequence shown here is derived from an EMBL/GenBank/DDBJ whole genome shotgun (WGS) entry which is preliminary data.</text>
</comment>
<dbReference type="Proteomes" id="UP000633619">
    <property type="component" value="Unassembled WGS sequence"/>
</dbReference>
<dbReference type="PANTHER" id="PTHR31793:SF27">
    <property type="entry name" value="NOVEL THIOESTERASE SUPERFAMILY DOMAIN AND SAPOSIN A-TYPE DOMAIN CONTAINING PROTEIN (0610012H03RIK)"/>
    <property type="match status" value="1"/>
</dbReference>
<gene>
    <name evidence="3" type="ORF">I8U20_05620</name>
</gene>
<keyword evidence="4" id="KW-1185">Reference proteome</keyword>
<keyword evidence="2" id="KW-0378">Hydrolase</keyword>
<evidence type="ECO:0000313" key="3">
    <source>
        <dbReference type="EMBL" id="MBH8594807.1"/>
    </source>
</evidence>